<evidence type="ECO:0000256" key="4">
    <source>
        <dbReference type="SAM" id="MobiDB-lite"/>
    </source>
</evidence>
<evidence type="ECO:0000256" key="1">
    <source>
        <dbReference type="ARBA" id="ARBA00023125"/>
    </source>
</evidence>
<dbReference type="AlphaFoldDB" id="A0A397TNT7"/>
<feature type="region of interest" description="Disordered" evidence="4">
    <location>
        <begin position="263"/>
        <end position="296"/>
    </location>
</feature>
<feature type="region of interest" description="Disordered" evidence="4">
    <location>
        <begin position="94"/>
        <end position="126"/>
    </location>
</feature>
<keyword evidence="1 3" id="KW-0238">DNA-binding</keyword>
<feature type="region of interest" description="Disordered" evidence="4">
    <location>
        <begin position="1"/>
        <end position="49"/>
    </location>
</feature>
<accession>A0A397TNT7</accession>
<feature type="region of interest" description="Disordered" evidence="4">
    <location>
        <begin position="314"/>
        <end position="352"/>
    </location>
</feature>
<feature type="compositionally biased region" description="Low complexity" evidence="4">
    <location>
        <begin position="18"/>
        <end position="41"/>
    </location>
</feature>
<dbReference type="SUPFAM" id="SSF47095">
    <property type="entry name" value="HMG-box"/>
    <property type="match status" value="1"/>
</dbReference>
<feature type="domain" description="HMG box" evidence="5">
    <location>
        <begin position="124"/>
        <end position="196"/>
    </location>
</feature>
<name>A0A397TNT7_9GLOM</name>
<sequence length="603" mass="67440">MDSKQNELQSWKTNNDLSRSSSTSTSKSSSPTSQKPNNNKSQKVPFTLKYQLNIRKNSNDTNPIVNSPLPIGAQSGLIADLTFDQDKGQFLWATESYQQNPKKRRTTNNTNNGNSSPKPYDMKVPRPPNAFIIYHRNKSKELAKFKSAGRCETNERHPSKTVAEMWKEEPAEIKLQYQREADLALVEHKKKYPFYKYKPKKRDNKNKSKSQQINNNSSKNNKSNIKSSNNNNDKINSEDDDSQVPIEHRKQAAMESAFTVFDLSSSTSKDSSTDNTSTNNSSPPHTPPTPNIAMTNPQVMTPIWTDYDKRFFDNPINEQLNSPLQLPSPCPPCPQPLTPQHHRQQQQQQQQQQPPCQCTAHCLKNHNNNNNIAVISALESLSSEQWNAVSLSSEQLSAVAKIFNNVLETIGAIHPSHPTPTTTSNMITPPPITATSIGDNIPSTSIANNIPINTINHISTNNIPSTSIANNIITSVDNMITMSPTFNAALNDSNYYQIAAQGWNMNIDDMGNITTNYVVPSQSTPPTPTSPIDYLSWTTSQSIDDSQQFAANPITNITNIEHFPQINQQTNNNLFTTPVTDNDNDIICNLFDHDFDGDYNFTL</sequence>
<dbReference type="InterPro" id="IPR036910">
    <property type="entry name" value="HMG_box_dom_sf"/>
</dbReference>
<feature type="DNA-binding region" description="HMG box" evidence="3">
    <location>
        <begin position="124"/>
        <end position="196"/>
    </location>
</feature>
<gene>
    <name evidence="6" type="ORF">C1645_872067</name>
</gene>
<dbReference type="OrthoDB" id="6247875at2759"/>
<dbReference type="InterPro" id="IPR050140">
    <property type="entry name" value="SRY-related_HMG-box_TF-like"/>
</dbReference>
<evidence type="ECO:0000256" key="3">
    <source>
        <dbReference type="PROSITE-ProRule" id="PRU00267"/>
    </source>
</evidence>
<reference evidence="6 7" key="1">
    <citation type="submission" date="2018-06" db="EMBL/GenBank/DDBJ databases">
        <title>Comparative genomics reveals the genomic features of Rhizophagus irregularis, R. cerebriforme, R. diaphanum and Gigaspora rosea, and their symbiotic lifestyle signature.</title>
        <authorList>
            <person name="Morin E."/>
            <person name="San Clemente H."/>
            <person name="Chen E.C.H."/>
            <person name="De La Providencia I."/>
            <person name="Hainaut M."/>
            <person name="Kuo A."/>
            <person name="Kohler A."/>
            <person name="Murat C."/>
            <person name="Tang N."/>
            <person name="Roy S."/>
            <person name="Loubradou J."/>
            <person name="Henrissat B."/>
            <person name="Grigoriev I.V."/>
            <person name="Corradi N."/>
            <person name="Roux C."/>
            <person name="Martin F.M."/>
        </authorList>
    </citation>
    <scope>NUCLEOTIDE SEQUENCE [LARGE SCALE GENOMIC DNA]</scope>
    <source>
        <strain evidence="6 7">DAOM 227022</strain>
    </source>
</reference>
<dbReference type="GO" id="GO:0000978">
    <property type="term" value="F:RNA polymerase II cis-regulatory region sequence-specific DNA binding"/>
    <property type="evidence" value="ECO:0007669"/>
    <property type="project" value="TreeGrafter"/>
</dbReference>
<dbReference type="GO" id="GO:0005634">
    <property type="term" value="C:nucleus"/>
    <property type="evidence" value="ECO:0007669"/>
    <property type="project" value="UniProtKB-UniRule"/>
</dbReference>
<proteinExistence type="predicted"/>
<evidence type="ECO:0000259" key="5">
    <source>
        <dbReference type="PROSITE" id="PS50118"/>
    </source>
</evidence>
<feature type="compositionally biased region" description="Low complexity" evidence="4">
    <location>
        <begin position="264"/>
        <end position="283"/>
    </location>
</feature>
<evidence type="ECO:0000313" key="6">
    <source>
        <dbReference type="EMBL" id="RIA96524.1"/>
    </source>
</evidence>
<dbReference type="GO" id="GO:0001228">
    <property type="term" value="F:DNA-binding transcription activator activity, RNA polymerase II-specific"/>
    <property type="evidence" value="ECO:0007669"/>
    <property type="project" value="TreeGrafter"/>
</dbReference>
<feature type="compositionally biased region" description="Polar residues" evidence="4">
    <location>
        <begin position="1"/>
        <end position="17"/>
    </location>
</feature>
<feature type="compositionally biased region" description="Basic residues" evidence="4">
    <location>
        <begin position="194"/>
        <end position="208"/>
    </location>
</feature>
<keyword evidence="2" id="KW-0804">Transcription</keyword>
<dbReference type="PANTHER" id="PTHR10270">
    <property type="entry name" value="SOX TRANSCRIPTION FACTOR"/>
    <property type="match status" value="1"/>
</dbReference>
<feature type="region of interest" description="Disordered" evidence="4">
    <location>
        <begin position="194"/>
        <end position="244"/>
    </location>
</feature>
<keyword evidence="3" id="KW-0539">Nucleus</keyword>
<comment type="caution">
    <text evidence="6">The sequence shown here is derived from an EMBL/GenBank/DDBJ whole genome shotgun (WGS) entry which is preliminary data.</text>
</comment>
<feature type="compositionally biased region" description="Low complexity" evidence="4">
    <location>
        <begin position="107"/>
        <end position="119"/>
    </location>
</feature>
<feature type="compositionally biased region" description="Pro residues" evidence="4">
    <location>
        <begin position="326"/>
        <end position="337"/>
    </location>
</feature>
<dbReference type="GO" id="GO:0030154">
    <property type="term" value="P:cell differentiation"/>
    <property type="evidence" value="ECO:0007669"/>
    <property type="project" value="TreeGrafter"/>
</dbReference>
<dbReference type="Pfam" id="PF00505">
    <property type="entry name" value="HMG_box"/>
    <property type="match status" value="1"/>
</dbReference>
<dbReference type="SMART" id="SM00398">
    <property type="entry name" value="HMG"/>
    <property type="match status" value="1"/>
</dbReference>
<dbReference type="EMBL" id="QKYT01000044">
    <property type="protein sequence ID" value="RIA96524.1"/>
    <property type="molecule type" value="Genomic_DNA"/>
</dbReference>
<dbReference type="InterPro" id="IPR009071">
    <property type="entry name" value="HMG_box_dom"/>
</dbReference>
<protein>
    <recommendedName>
        <fullName evidence="5">HMG box domain-containing protein</fullName>
    </recommendedName>
</protein>
<keyword evidence="7" id="KW-1185">Reference proteome</keyword>
<dbReference type="Proteomes" id="UP000265703">
    <property type="component" value="Unassembled WGS sequence"/>
</dbReference>
<evidence type="ECO:0000256" key="2">
    <source>
        <dbReference type="ARBA" id="ARBA00023163"/>
    </source>
</evidence>
<evidence type="ECO:0000313" key="7">
    <source>
        <dbReference type="Proteomes" id="UP000265703"/>
    </source>
</evidence>
<feature type="compositionally biased region" description="Low complexity" evidence="4">
    <location>
        <begin position="209"/>
        <end position="234"/>
    </location>
</feature>
<dbReference type="PROSITE" id="PS50118">
    <property type="entry name" value="HMG_BOX_2"/>
    <property type="match status" value="1"/>
</dbReference>
<dbReference type="Gene3D" id="1.10.30.10">
    <property type="entry name" value="High mobility group box domain"/>
    <property type="match status" value="1"/>
</dbReference>
<dbReference type="PANTHER" id="PTHR10270:SF161">
    <property type="entry name" value="SEX-DETERMINING REGION Y PROTEIN"/>
    <property type="match status" value="1"/>
</dbReference>
<organism evidence="6 7">
    <name type="scientific">Glomus cerebriforme</name>
    <dbReference type="NCBI Taxonomy" id="658196"/>
    <lineage>
        <taxon>Eukaryota</taxon>
        <taxon>Fungi</taxon>
        <taxon>Fungi incertae sedis</taxon>
        <taxon>Mucoromycota</taxon>
        <taxon>Glomeromycotina</taxon>
        <taxon>Glomeromycetes</taxon>
        <taxon>Glomerales</taxon>
        <taxon>Glomeraceae</taxon>
        <taxon>Glomus</taxon>
    </lineage>
</organism>